<dbReference type="AlphaFoldDB" id="A0A7C8ZFY9"/>
<feature type="region of interest" description="Disordered" evidence="1">
    <location>
        <begin position="55"/>
        <end position="74"/>
    </location>
</feature>
<reference evidence="2" key="1">
    <citation type="journal article" date="2013" name="J. Plant Res.">
        <title>Effect of fungi and light on seed germination of three Opuntia species from semiarid lands of central Mexico.</title>
        <authorList>
            <person name="Delgado-Sanchez P."/>
            <person name="Jimenez-Bremont J.F."/>
            <person name="Guerrero-Gonzalez Mde L."/>
            <person name="Flores J."/>
        </authorList>
    </citation>
    <scope>NUCLEOTIDE SEQUENCE</scope>
    <source>
        <tissue evidence="2">Cladode</tissue>
    </source>
</reference>
<dbReference type="EMBL" id="GISG01127816">
    <property type="protein sequence ID" value="MBA4642258.1"/>
    <property type="molecule type" value="Transcribed_RNA"/>
</dbReference>
<accession>A0A7C8ZFY9</accession>
<evidence type="ECO:0000313" key="2">
    <source>
        <dbReference type="EMBL" id="MBA4642258.1"/>
    </source>
</evidence>
<name>A0A7C8ZFY9_OPUST</name>
<organism evidence="2">
    <name type="scientific">Opuntia streptacantha</name>
    <name type="common">Prickly pear cactus</name>
    <name type="synonym">Opuntia cardona</name>
    <dbReference type="NCBI Taxonomy" id="393608"/>
    <lineage>
        <taxon>Eukaryota</taxon>
        <taxon>Viridiplantae</taxon>
        <taxon>Streptophyta</taxon>
        <taxon>Embryophyta</taxon>
        <taxon>Tracheophyta</taxon>
        <taxon>Spermatophyta</taxon>
        <taxon>Magnoliopsida</taxon>
        <taxon>eudicotyledons</taxon>
        <taxon>Gunneridae</taxon>
        <taxon>Pentapetalae</taxon>
        <taxon>Caryophyllales</taxon>
        <taxon>Cactineae</taxon>
        <taxon>Cactaceae</taxon>
        <taxon>Opuntioideae</taxon>
        <taxon>Opuntia</taxon>
    </lineage>
</organism>
<reference evidence="2" key="2">
    <citation type="submission" date="2020-07" db="EMBL/GenBank/DDBJ databases">
        <authorList>
            <person name="Vera ALvarez R."/>
            <person name="Arias-Moreno D.M."/>
            <person name="Jimenez-Jacinto V."/>
            <person name="Jimenez-Bremont J.F."/>
            <person name="Swaminathan K."/>
            <person name="Moose S.P."/>
            <person name="Guerrero-Gonzalez M.L."/>
            <person name="Marino-Ramirez L."/>
            <person name="Landsman D."/>
            <person name="Rodriguez-Kessler M."/>
            <person name="Delgado-Sanchez P."/>
        </authorList>
    </citation>
    <scope>NUCLEOTIDE SEQUENCE</scope>
    <source>
        <tissue evidence="2">Cladode</tissue>
    </source>
</reference>
<proteinExistence type="predicted"/>
<evidence type="ECO:0000256" key="1">
    <source>
        <dbReference type="SAM" id="MobiDB-lite"/>
    </source>
</evidence>
<sequence length="106" mass="12480">MVCIRRLGDDRDCSAAIPFQYEKDCERSSLPQSASYLIRVNLNFQRSQKSRSRYKFPRHTVKNSQSSPQITLKKAESPAQIPRRICEDLQIWGLIEFIRVYRKSDE</sequence>
<protein>
    <submittedName>
        <fullName evidence="2">Uncharacterized protein</fullName>
    </submittedName>
</protein>